<comment type="caution">
    <text evidence="1">The sequence shown here is derived from an EMBL/GenBank/DDBJ whole genome shotgun (WGS) entry which is preliminary data.</text>
</comment>
<evidence type="ECO:0000313" key="2">
    <source>
        <dbReference type="Proteomes" id="UP000663852"/>
    </source>
</evidence>
<sequence>MAVYYIMNCTIIINLNRCRFRIERDWLKIYLEDCESSCCFFRPKPNIITKMKLSIVRFSGGEAEVPAHIRAKMATSCSCCDWWLGAFRLHNV</sequence>
<reference evidence="1" key="1">
    <citation type="submission" date="2021-02" db="EMBL/GenBank/DDBJ databases">
        <authorList>
            <person name="Nowell W R."/>
        </authorList>
    </citation>
    <scope>NUCLEOTIDE SEQUENCE</scope>
</reference>
<dbReference type="Proteomes" id="UP000663852">
    <property type="component" value="Unassembled WGS sequence"/>
</dbReference>
<dbReference type="EMBL" id="CAJNOJ010000196">
    <property type="protein sequence ID" value="CAF1274821.1"/>
    <property type="molecule type" value="Genomic_DNA"/>
</dbReference>
<protein>
    <submittedName>
        <fullName evidence="1">Uncharacterized protein</fullName>
    </submittedName>
</protein>
<evidence type="ECO:0000313" key="1">
    <source>
        <dbReference type="EMBL" id="CAF1274821.1"/>
    </source>
</evidence>
<dbReference type="AlphaFoldDB" id="A0A815BQ82"/>
<organism evidence="1 2">
    <name type="scientific">Adineta ricciae</name>
    <name type="common">Rotifer</name>
    <dbReference type="NCBI Taxonomy" id="249248"/>
    <lineage>
        <taxon>Eukaryota</taxon>
        <taxon>Metazoa</taxon>
        <taxon>Spiralia</taxon>
        <taxon>Gnathifera</taxon>
        <taxon>Rotifera</taxon>
        <taxon>Eurotatoria</taxon>
        <taxon>Bdelloidea</taxon>
        <taxon>Adinetida</taxon>
        <taxon>Adinetidae</taxon>
        <taxon>Adineta</taxon>
    </lineage>
</organism>
<proteinExistence type="predicted"/>
<gene>
    <name evidence="1" type="ORF">EDS130_LOCUS29219</name>
</gene>
<name>A0A815BQ82_ADIRI</name>
<accession>A0A815BQ82</accession>